<keyword evidence="3" id="KW-0808">Transferase</keyword>
<keyword evidence="4" id="KW-1185">Reference proteome</keyword>
<dbReference type="STRING" id="469371.Tbis_1514"/>
<dbReference type="Proteomes" id="UP000006640">
    <property type="component" value="Chromosome"/>
</dbReference>
<evidence type="ECO:0000259" key="2">
    <source>
        <dbReference type="Pfam" id="PF13581"/>
    </source>
</evidence>
<dbReference type="AlphaFoldDB" id="D6YA88"/>
<dbReference type="EMBL" id="CP001874">
    <property type="protein sequence ID" value="ADG88231.1"/>
    <property type="molecule type" value="Genomic_DNA"/>
</dbReference>
<dbReference type="CDD" id="cd16936">
    <property type="entry name" value="HATPase_RsbW-like"/>
    <property type="match status" value="1"/>
</dbReference>
<dbReference type="InterPro" id="IPR036890">
    <property type="entry name" value="HATPase_C_sf"/>
</dbReference>
<dbReference type="KEGG" id="tbi:Tbis_1514"/>
<gene>
    <name evidence="3" type="ordered locus">Tbis_1514</name>
</gene>
<dbReference type="InterPro" id="IPR003594">
    <property type="entry name" value="HATPase_dom"/>
</dbReference>
<dbReference type="SUPFAM" id="SSF55874">
    <property type="entry name" value="ATPase domain of HSP90 chaperone/DNA topoisomerase II/histidine kinase"/>
    <property type="match status" value="1"/>
</dbReference>
<evidence type="ECO:0000256" key="1">
    <source>
        <dbReference type="ARBA" id="ARBA00022527"/>
    </source>
</evidence>
<dbReference type="Pfam" id="PF13581">
    <property type="entry name" value="HATPase_c_2"/>
    <property type="match status" value="1"/>
</dbReference>
<proteinExistence type="predicted"/>
<evidence type="ECO:0000313" key="4">
    <source>
        <dbReference type="Proteomes" id="UP000006640"/>
    </source>
</evidence>
<dbReference type="OrthoDB" id="4350801at2"/>
<dbReference type="Gene3D" id="3.30.565.10">
    <property type="entry name" value="Histidine kinase-like ATPase, C-terminal domain"/>
    <property type="match status" value="1"/>
</dbReference>
<protein>
    <submittedName>
        <fullName evidence="3">Putative anti-sigma regulatory factor, serine/threonine protein kinase</fullName>
    </submittedName>
</protein>
<dbReference type="RefSeq" id="WP_013131764.1">
    <property type="nucleotide sequence ID" value="NC_014165.1"/>
</dbReference>
<dbReference type="PANTHER" id="PTHR35526">
    <property type="entry name" value="ANTI-SIGMA-F FACTOR RSBW-RELATED"/>
    <property type="match status" value="1"/>
</dbReference>
<dbReference type="eggNOG" id="COG2172">
    <property type="taxonomic scope" value="Bacteria"/>
</dbReference>
<reference evidence="3 4" key="1">
    <citation type="submission" date="2010-01" db="EMBL/GenBank/DDBJ databases">
        <title>The complete genome of Thermobispora bispora DSM 43833.</title>
        <authorList>
            <consortium name="US DOE Joint Genome Institute (JGI-PGF)"/>
            <person name="Lucas S."/>
            <person name="Copeland A."/>
            <person name="Lapidus A."/>
            <person name="Glavina del Rio T."/>
            <person name="Dalin E."/>
            <person name="Tice H."/>
            <person name="Bruce D."/>
            <person name="Goodwin L."/>
            <person name="Pitluck S."/>
            <person name="Kyrpides N."/>
            <person name="Mavromatis K."/>
            <person name="Ivanova N."/>
            <person name="Mikhailova N."/>
            <person name="Chertkov O."/>
            <person name="Brettin T."/>
            <person name="Detter J.C."/>
            <person name="Han C."/>
            <person name="Larimer F."/>
            <person name="Land M."/>
            <person name="Hauser L."/>
            <person name="Markowitz V."/>
            <person name="Cheng J.-F."/>
            <person name="Hugenholtz P."/>
            <person name="Woyke T."/>
            <person name="Wu D."/>
            <person name="Jando M."/>
            <person name="Schneider S."/>
            <person name="Klenk H.-P."/>
            <person name="Eisen J.A."/>
        </authorList>
    </citation>
    <scope>NUCLEOTIDE SEQUENCE [LARGE SCALE GENOMIC DNA]</scope>
    <source>
        <strain evidence="4">ATCC 19993 / DSM 43833 / CBS 139.67 / JCM 10125 / KCTC 9307 / NBRC 14880 / R51</strain>
    </source>
</reference>
<keyword evidence="1 3" id="KW-0723">Serine/threonine-protein kinase</keyword>
<dbReference type="InterPro" id="IPR050267">
    <property type="entry name" value="Anti-sigma-factor_SerPK"/>
</dbReference>
<evidence type="ECO:0000313" key="3">
    <source>
        <dbReference type="EMBL" id="ADG88231.1"/>
    </source>
</evidence>
<dbReference type="GO" id="GO:0004674">
    <property type="term" value="F:protein serine/threonine kinase activity"/>
    <property type="evidence" value="ECO:0007669"/>
    <property type="project" value="UniProtKB-KW"/>
</dbReference>
<organism evidence="3 4">
    <name type="scientific">Thermobispora bispora (strain ATCC 19993 / DSM 43833 / CBS 139.67 / JCM 10125 / KCTC 9307 / NBRC 14880 / R51)</name>
    <dbReference type="NCBI Taxonomy" id="469371"/>
    <lineage>
        <taxon>Bacteria</taxon>
        <taxon>Bacillati</taxon>
        <taxon>Actinomycetota</taxon>
        <taxon>Actinomycetes</taxon>
        <taxon>Streptosporangiales</taxon>
        <taxon>Streptosporangiaceae</taxon>
        <taxon>Thermobispora</taxon>
    </lineage>
</organism>
<feature type="domain" description="Histidine kinase/HSP90-like ATPase" evidence="2">
    <location>
        <begin position="7"/>
        <end position="122"/>
    </location>
</feature>
<name>D6YA88_THEBD</name>
<keyword evidence="3" id="KW-0418">Kinase</keyword>
<accession>D6YA88</accession>
<dbReference type="PANTHER" id="PTHR35526:SF3">
    <property type="entry name" value="ANTI-SIGMA-F FACTOR RSBW"/>
    <property type="match status" value="1"/>
</dbReference>
<dbReference type="HOGENOM" id="CLU_133205_0_0_11"/>
<sequence>MREITFTRTELRDVRRMAAAEARRLGMDEDATAELMVAVSEVATNAVLHGAPPATARVWDEGGELVVEIRDEGRTWRPEAPPGLTRPAGLSTGGMGLWVARRLCKDLSVETGPGGTTVTMRFTLRSG</sequence>